<keyword evidence="5 10" id="KW-0548">Nucleotidyltransferase</keyword>
<dbReference type="HAMAP" id="MF_00244">
    <property type="entry name" value="NaMN_adenylyltr"/>
    <property type="match status" value="1"/>
</dbReference>
<dbReference type="EMBL" id="SKFG01000010">
    <property type="protein sequence ID" value="TCZ77048.1"/>
    <property type="molecule type" value="Genomic_DNA"/>
</dbReference>
<dbReference type="Pfam" id="PF01467">
    <property type="entry name" value="CTP_transf_like"/>
    <property type="match status" value="1"/>
</dbReference>
<dbReference type="AlphaFoldDB" id="A0A4R4EG08"/>
<dbReference type="Proteomes" id="UP000295418">
    <property type="component" value="Unassembled WGS sequence"/>
</dbReference>
<evidence type="ECO:0000256" key="8">
    <source>
        <dbReference type="ARBA" id="ARBA00023027"/>
    </source>
</evidence>
<dbReference type="InterPro" id="IPR005248">
    <property type="entry name" value="NadD/NMNAT"/>
</dbReference>
<dbReference type="RefSeq" id="WP_132418148.1">
    <property type="nucleotide sequence ID" value="NZ_SKFG01000010.1"/>
</dbReference>
<sequence>MRIGIMGGTFDPIHLGHLIAAESVRTSCELDEVWFMPTFVPPHKSNAPKATPEERLEMVRLAVEDNPFFHPFDYELRKGGVSYSIETMTELRVKYPDHEFYYIIGGDMVQFLPKWVRIEEMVQFVQFIGLNRPGYTVDLSELPPLIAKAVTMTEMPSFHISSTYIRERCLEGLSIRYCVPKAVEAYIRERKLYES</sequence>
<dbReference type="PANTHER" id="PTHR39321:SF3">
    <property type="entry name" value="PHOSPHOPANTETHEINE ADENYLYLTRANSFERASE"/>
    <property type="match status" value="1"/>
</dbReference>
<gene>
    <name evidence="10" type="primary">nadD</name>
    <name evidence="12" type="ORF">E0485_11300</name>
</gene>
<evidence type="ECO:0000256" key="4">
    <source>
        <dbReference type="ARBA" id="ARBA00022679"/>
    </source>
</evidence>
<name>A0A4R4EG08_9BACL</name>
<evidence type="ECO:0000256" key="6">
    <source>
        <dbReference type="ARBA" id="ARBA00022741"/>
    </source>
</evidence>
<dbReference type="Gene3D" id="3.40.50.620">
    <property type="entry name" value="HUPs"/>
    <property type="match status" value="1"/>
</dbReference>
<dbReference type="GO" id="GO:0004515">
    <property type="term" value="F:nicotinate-nucleotide adenylyltransferase activity"/>
    <property type="evidence" value="ECO:0007669"/>
    <property type="project" value="UniProtKB-UniRule"/>
</dbReference>
<evidence type="ECO:0000256" key="7">
    <source>
        <dbReference type="ARBA" id="ARBA00022840"/>
    </source>
</evidence>
<accession>A0A4R4EG08</accession>
<evidence type="ECO:0000313" key="13">
    <source>
        <dbReference type="Proteomes" id="UP000295418"/>
    </source>
</evidence>
<keyword evidence="8 10" id="KW-0520">NAD</keyword>
<comment type="pathway">
    <text evidence="2 10">Cofactor biosynthesis; NAD(+) biosynthesis; deamido-NAD(+) from nicotinate D-ribonucleotide: step 1/1.</text>
</comment>
<evidence type="ECO:0000256" key="2">
    <source>
        <dbReference type="ARBA" id="ARBA00005019"/>
    </source>
</evidence>
<reference evidence="12 13" key="1">
    <citation type="submission" date="2019-03" db="EMBL/GenBank/DDBJ databases">
        <authorList>
            <person name="Kim M.K.M."/>
        </authorList>
    </citation>
    <scope>NUCLEOTIDE SEQUENCE [LARGE SCALE GENOMIC DNA]</scope>
    <source>
        <strain evidence="12 13">18JY21-1</strain>
    </source>
</reference>
<dbReference type="PANTHER" id="PTHR39321">
    <property type="entry name" value="NICOTINATE-NUCLEOTIDE ADENYLYLTRANSFERASE-RELATED"/>
    <property type="match status" value="1"/>
</dbReference>
<organism evidence="12 13">
    <name type="scientific">Paenibacillus albiflavus</name>
    <dbReference type="NCBI Taxonomy" id="2545760"/>
    <lineage>
        <taxon>Bacteria</taxon>
        <taxon>Bacillati</taxon>
        <taxon>Bacillota</taxon>
        <taxon>Bacilli</taxon>
        <taxon>Bacillales</taxon>
        <taxon>Paenibacillaceae</taxon>
        <taxon>Paenibacillus</taxon>
    </lineage>
</organism>
<proteinExistence type="inferred from homology"/>
<keyword evidence="7 10" id="KW-0067">ATP-binding</keyword>
<evidence type="ECO:0000256" key="10">
    <source>
        <dbReference type="HAMAP-Rule" id="MF_00244"/>
    </source>
</evidence>
<evidence type="ECO:0000256" key="5">
    <source>
        <dbReference type="ARBA" id="ARBA00022695"/>
    </source>
</evidence>
<protein>
    <recommendedName>
        <fullName evidence="10">Probable nicotinate-nucleotide adenylyltransferase</fullName>
        <ecNumber evidence="10">2.7.7.18</ecNumber>
    </recommendedName>
    <alternativeName>
        <fullName evidence="10">Deamido-NAD(+) diphosphorylase</fullName>
    </alternativeName>
    <alternativeName>
        <fullName evidence="10">Deamido-NAD(+) pyrophosphorylase</fullName>
    </alternativeName>
    <alternativeName>
        <fullName evidence="10">Nicotinate mononucleotide adenylyltransferase</fullName>
        <shortName evidence="10">NaMN adenylyltransferase</shortName>
    </alternativeName>
</protein>
<dbReference type="InterPro" id="IPR004821">
    <property type="entry name" value="Cyt_trans-like"/>
</dbReference>
<comment type="caution">
    <text evidence="12">The sequence shown here is derived from an EMBL/GenBank/DDBJ whole genome shotgun (WGS) entry which is preliminary data.</text>
</comment>
<dbReference type="UniPathway" id="UPA00253">
    <property type="reaction ID" value="UER00332"/>
</dbReference>
<dbReference type="NCBIfam" id="TIGR00482">
    <property type="entry name" value="nicotinate (nicotinamide) nucleotide adenylyltransferase"/>
    <property type="match status" value="1"/>
</dbReference>
<dbReference type="OrthoDB" id="5295945at2"/>
<evidence type="ECO:0000259" key="11">
    <source>
        <dbReference type="Pfam" id="PF01467"/>
    </source>
</evidence>
<evidence type="ECO:0000256" key="3">
    <source>
        <dbReference type="ARBA" id="ARBA00022642"/>
    </source>
</evidence>
<keyword evidence="13" id="KW-1185">Reference proteome</keyword>
<evidence type="ECO:0000256" key="1">
    <source>
        <dbReference type="ARBA" id="ARBA00002324"/>
    </source>
</evidence>
<evidence type="ECO:0000256" key="9">
    <source>
        <dbReference type="ARBA" id="ARBA00048721"/>
    </source>
</evidence>
<evidence type="ECO:0000313" key="12">
    <source>
        <dbReference type="EMBL" id="TCZ77048.1"/>
    </source>
</evidence>
<comment type="similarity">
    <text evidence="10">Belongs to the NadD family.</text>
</comment>
<keyword evidence="4 10" id="KW-0808">Transferase</keyword>
<dbReference type="NCBIfam" id="NF000840">
    <property type="entry name" value="PRK00071.1-3"/>
    <property type="match status" value="1"/>
</dbReference>
<dbReference type="SUPFAM" id="SSF52374">
    <property type="entry name" value="Nucleotidylyl transferase"/>
    <property type="match status" value="1"/>
</dbReference>
<dbReference type="EC" id="2.7.7.18" evidence="10"/>
<dbReference type="GO" id="GO:0005524">
    <property type="term" value="F:ATP binding"/>
    <property type="evidence" value="ECO:0007669"/>
    <property type="project" value="UniProtKB-KW"/>
</dbReference>
<keyword evidence="6 10" id="KW-0547">Nucleotide-binding</keyword>
<comment type="function">
    <text evidence="1 10">Catalyzes the reversible adenylation of nicotinate mononucleotide (NaMN) to nicotinic acid adenine dinucleotide (NaAD).</text>
</comment>
<dbReference type="NCBIfam" id="TIGR00125">
    <property type="entry name" value="cyt_tran_rel"/>
    <property type="match status" value="1"/>
</dbReference>
<dbReference type="NCBIfam" id="NF000841">
    <property type="entry name" value="PRK00071.1-4"/>
    <property type="match status" value="1"/>
</dbReference>
<dbReference type="CDD" id="cd02165">
    <property type="entry name" value="NMNAT"/>
    <property type="match status" value="1"/>
</dbReference>
<dbReference type="GO" id="GO:0009435">
    <property type="term" value="P:NAD+ biosynthetic process"/>
    <property type="evidence" value="ECO:0007669"/>
    <property type="project" value="UniProtKB-UniRule"/>
</dbReference>
<feature type="domain" description="Cytidyltransferase-like" evidence="11">
    <location>
        <begin position="5"/>
        <end position="168"/>
    </location>
</feature>
<keyword evidence="3 10" id="KW-0662">Pyridine nucleotide biosynthesis</keyword>
<comment type="catalytic activity">
    <reaction evidence="9 10">
        <text>nicotinate beta-D-ribonucleotide + ATP + H(+) = deamido-NAD(+) + diphosphate</text>
        <dbReference type="Rhea" id="RHEA:22860"/>
        <dbReference type="ChEBI" id="CHEBI:15378"/>
        <dbReference type="ChEBI" id="CHEBI:30616"/>
        <dbReference type="ChEBI" id="CHEBI:33019"/>
        <dbReference type="ChEBI" id="CHEBI:57502"/>
        <dbReference type="ChEBI" id="CHEBI:58437"/>
        <dbReference type="EC" id="2.7.7.18"/>
    </reaction>
</comment>
<dbReference type="InterPro" id="IPR014729">
    <property type="entry name" value="Rossmann-like_a/b/a_fold"/>
</dbReference>